<evidence type="ECO:0000256" key="6">
    <source>
        <dbReference type="ARBA" id="ARBA00022989"/>
    </source>
</evidence>
<feature type="transmembrane region" description="Helical" evidence="8">
    <location>
        <begin position="209"/>
        <end position="230"/>
    </location>
</feature>
<evidence type="ECO:0000256" key="7">
    <source>
        <dbReference type="ARBA" id="ARBA00023136"/>
    </source>
</evidence>
<proteinExistence type="inferred from homology"/>
<accession>A0A084U3P0</accession>
<dbReference type="AlphaFoldDB" id="A0A084U3P0"/>
<keyword evidence="3" id="KW-0813">Transport</keyword>
<evidence type="ECO:0000256" key="1">
    <source>
        <dbReference type="ARBA" id="ARBA00004651"/>
    </source>
</evidence>
<keyword evidence="5 8" id="KW-0812">Transmembrane</keyword>
<feature type="transmembrane region" description="Helical" evidence="8">
    <location>
        <begin position="464"/>
        <end position="486"/>
    </location>
</feature>
<dbReference type="GeneID" id="96866434"/>
<dbReference type="NCBIfam" id="NF037994">
    <property type="entry name" value="DcuC_1"/>
    <property type="match status" value="1"/>
</dbReference>
<comment type="caution">
    <text evidence="9">The sequence shown here is derived from an EMBL/GenBank/DDBJ whole genome shotgun (WGS) entry which is preliminary data.</text>
</comment>
<name>A0A084U3P0_MALIO</name>
<keyword evidence="4" id="KW-1003">Cell membrane</keyword>
<evidence type="ECO:0000256" key="3">
    <source>
        <dbReference type="ARBA" id="ARBA00022448"/>
    </source>
</evidence>
<feature type="transmembrane region" description="Helical" evidence="8">
    <location>
        <begin position="129"/>
        <end position="157"/>
    </location>
</feature>
<dbReference type="GO" id="GO:0005886">
    <property type="term" value="C:plasma membrane"/>
    <property type="evidence" value="ECO:0007669"/>
    <property type="project" value="UniProtKB-SubCell"/>
</dbReference>
<feature type="transmembrane region" description="Helical" evidence="8">
    <location>
        <begin position="169"/>
        <end position="189"/>
    </location>
</feature>
<feature type="transmembrane region" description="Helical" evidence="8">
    <location>
        <begin position="374"/>
        <end position="393"/>
    </location>
</feature>
<evidence type="ECO:0000256" key="5">
    <source>
        <dbReference type="ARBA" id="ARBA00022692"/>
    </source>
</evidence>
<protein>
    <submittedName>
        <fullName evidence="9">C4-dicarboxylate transporter</fullName>
    </submittedName>
</protein>
<organism evidence="9 10">
    <name type="scientific">Malacoplasma iowae DK-CPA</name>
    <dbReference type="NCBI Taxonomy" id="1394179"/>
    <lineage>
        <taxon>Bacteria</taxon>
        <taxon>Bacillati</taxon>
        <taxon>Mycoplasmatota</taxon>
        <taxon>Mycoplasmoidales</taxon>
        <taxon>Mycoplasmoidaceae</taxon>
        <taxon>Malacoplasma</taxon>
    </lineage>
</organism>
<feature type="transmembrane region" description="Helical" evidence="8">
    <location>
        <begin position="268"/>
        <end position="289"/>
    </location>
</feature>
<dbReference type="NCBIfam" id="TIGR00771">
    <property type="entry name" value="DcuC"/>
    <property type="match status" value="1"/>
</dbReference>
<feature type="transmembrane region" description="Helical" evidence="8">
    <location>
        <begin position="338"/>
        <end position="362"/>
    </location>
</feature>
<evidence type="ECO:0000313" key="10">
    <source>
        <dbReference type="Proteomes" id="UP000028523"/>
    </source>
</evidence>
<dbReference type="RefSeq" id="WP_004025432.1">
    <property type="nucleotide sequence ID" value="NZ_AWQU01000077.1"/>
</dbReference>
<dbReference type="PANTHER" id="PTHR42002:SF2">
    <property type="entry name" value="ANAEROBIC C4-DICARBOXYLATE TRANSPORTER DCUC-RELATED"/>
    <property type="match status" value="1"/>
</dbReference>
<dbReference type="GO" id="GO:0015556">
    <property type="term" value="F:C4-dicarboxylate transmembrane transporter activity"/>
    <property type="evidence" value="ECO:0007669"/>
    <property type="project" value="InterPro"/>
</dbReference>
<evidence type="ECO:0000256" key="8">
    <source>
        <dbReference type="SAM" id="Phobius"/>
    </source>
</evidence>
<dbReference type="Pfam" id="PF03606">
    <property type="entry name" value="DcuC"/>
    <property type="match status" value="1"/>
</dbReference>
<dbReference type="InterPro" id="IPR004669">
    <property type="entry name" value="C4_dicarb_anaerob_car"/>
</dbReference>
<sequence>MSWQDIVGIIVAIIAFAALIYLMIKKHDARLVLLFIGFIMLLIAGFIGRLSPVNWYDQGSNNFKPDYGTGVGEINAFYVIALEFKNYFVSAGLIIMALFGYTKFMSEIGANGVIVNLLTKPLLKIKHKYLLLFMIFILGNILSIVVPSASSLAVILMTLLFPILKKAKISTLSSVAIIATTATIFPTPLGSDSAFVSTRMNWDLIGYTYARLAIVAIPSLILMGIAHLFWQKFMDKKFEQKNNKLGLVVEQEVTFETKTEQQNLPPSWYSILPILPIFVLLIPFIVNLVDPNIGFKFGIVETIILCTIVTIVIQMIRQRQVKPVLNEFTGFFKGMGDGFASVVVLSTAASIFSKGLISLGVIKLLTDSVNNISGAAYGYLFIFALIILLIGSLSGSGTSTVFAFVPIVASISETGGLTGSEQLMVVIPIQELANLSRSFSPIAAVIIICAQQAKVEASAILKRIALPAGVAVVSVIILSIVFYGLIGLQPIGPGIGAPTMPS</sequence>
<comment type="subcellular location">
    <subcellularLocation>
        <location evidence="1">Cell membrane</location>
        <topology evidence="1">Multi-pass membrane protein</topology>
    </subcellularLocation>
</comment>
<feature type="transmembrane region" description="Helical" evidence="8">
    <location>
        <begin position="31"/>
        <end position="56"/>
    </location>
</feature>
<evidence type="ECO:0000313" key="9">
    <source>
        <dbReference type="EMBL" id="KFB07576.1"/>
    </source>
</evidence>
<dbReference type="EMBL" id="AWQU01000077">
    <property type="protein sequence ID" value="KFB07576.1"/>
    <property type="molecule type" value="Genomic_DNA"/>
</dbReference>
<keyword evidence="10" id="KW-1185">Reference proteome</keyword>
<dbReference type="PANTHER" id="PTHR42002">
    <property type="entry name" value="ANAEROBIC C4-DICARBOXYLATE TRANSPORTER DCUC-RELATED"/>
    <property type="match status" value="1"/>
</dbReference>
<gene>
    <name evidence="9" type="primary">dcuC</name>
    <name evidence="9" type="ORF">P271_421</name>
</gene>
<dbReference type="InterPro" id="IPR018385">
    <property type="entry name" value="C4_dicarb_anaerob_car-like"/>
</dbReference>
<feature type="transmembrane region" description="Helical" evidence="8">
    <location>
        <begin position="295"/>
        <end position="317"/>
    </location>
</feature>
<comment type="similarity">
    <text evidence="2">Belongs to the DcuC/DcuD transporter (TC 2.A.61) family.</text>
</comment>
<keyword evidence="7 8" id="KW-0472">Membrane</keyword>
<evidence type="ECO:0000256" key="4">
    <source>
        <dbReference type="ARBA" id="ARBA00022475"/>
    </source>
</evidence>
<feature type="transmembrane region" description="Helical" evidence="8">
    <location>
        <begin position="6"/>
        <end position="24"/>
    </location>
</feature>
<reference evidence="9 10" key="1">
    <citation type="journal article" date="2014" name="PLoS ONE">
        <title>Reduction of Hydrogen Peroxide Accumulation and Toxicity by a Catalase from Mycoplasma iowae.</title>
        <authorList>
            <person name="Pritchard R.E."/>
            <person name="Prassinos A.J."/>
            <person name="Osborne J.D."/>
            <person name="Raviv Z."/>
            <person name="Balish M.F."/>
        </authorList>
    </citation>
    <scope>NUCLEOTIDE SEQUENCE [LARGE SCALE GENOMIC DNA]</scope>
    <source>
        <strain evidence="9 10">DK-CPA</strain>
    </source>
</reference>
<evidence type="ECO:0000256" key="2">
    <source>
        <dbReference type="ARBA" id="ARBA00005275"/>
    </source>
</evidence>
<dbReference type="Proteomes" id="UP000028523">
    <property type="component" value="Unassembled WGS sequence"/>
</dbReference>
<feature type="transmembrane region" description="Helical" evidence="8">
    <location>
        <begin position="76"/>
        <end position="101"/>
    </location>
</feature>
<keyword evidence="6 8" id="KW-1133">Transmembrane helix</keyword>